<evidence type="ECO:0000256" key="1">
    <source>
        <dbReference type="ARBA" id="ARBA00002167"/>
    </source>
</evidence>
<name>A0A1I3ESK2_9RHOB</name>
<dbReference type="Gene3D" id="3.40.50.2300">
    <property type="match status" value="1"/>
</dbReference>
<evidence type="ECO:0000256" key="2">
    <source>
        <dbReference type="ARBA" id="ARBA00011135"/>
    </source>
</evidence>
<keyword evidence="10" id="KW-0804">Transcription</keyword>
<dbReference type="GO" id="GO:0000160">
    <property type="term" value="P:phosphorelay signal transduction system"/>
    <property type="evidence" value="ECO:0007669"/>
    <property type="project" value="UniProtKB-KW"/>
</dbReference>
<dbReference type="GO" id="GO:0005524">
    <property type="term" value="F:ATP binding"/>
    <property type="evidence" value="ECO:0007669"/>
    <property type="project" value="UniProtKB-KW"/>
</dbReference>
<dbReference type="InterPro" id="IPR025943">
    <property type="entry name" value="Sigma_54_int_dom_ATP-bd_2"/>
</dbReference>
<comment type="subunit">
    <text evidence="2">Interacts with sigma-54.</text>
</comment>
<dbReference type="PROSITE" id="PS00676">
    <property type="entry name" value="SIGMA54_INTERACT_2"/>
    <property type="match status" value="1"/>
</dbReference>
<keyword evidence="5" id="KW-0067">ATP-binding</keyword>
<dbReference type="AlphaFoldDB" id="A0A1I3ESK2"/>
<evidence type="ECO:0000256" key="11">
    <source>
        <dbReference type="PROSITE-ProRule" id="PRU00169"/>
    </source>
</evidence>
<keyword evidence="11" id="KW-0597">Phosphoprotein</keyword>
<evidence type="ECO:0000256" key="4">
    <source>
        <dbReference type="ARBA" id="ARBA00022741"/>
    </source>
</evidence>
<dbReference type="Gene3D" id="1.10.10.60">
    <property type="entry name" value="Homeodomain-like"/>
    <property type="match status" value="1"/>
</dbReference>
<dbReference type="SUPFAM" id="SSF46689">
    <property type="entry name" value="Homeodomain-like"/>
    <property type="match status" value="1"/>
</dbReference>
<feature type="modified residue" description="4-aspartylphosphate" evidence="11">
    <location>
        <position position="70"/>
    </location>
</feature>
<evidence type="ECO:0000259" key="12">
    <source>
        <dbReference type="PROSITE" id="PS50045"/>
    </source>
</evidence>
<dbReference type="CDD" id="cd00009">
    <property type="entry name" value="AAA"/>
    <property type="match status" value="1"/>
</dbReference>
<keyword evidence="8 14" id="KW-0238">DNA-binding</keyword>
<dbReference type="SUPFAM" id="SSF52172">
    <property type="entry name" value="CheY-like"/>
    <property type="match status" value="1"/>
</dbReference>
<evidence type="ECO:0000313" key="14">
    <source>
        <dbReference type="EMBL" id="SFI01621.1"/>
    </source>
</evidence>
<evidence type="ECO:0000256" key="5">
    <source>
        <dbReference type="ARBA" id="ARBA00022840"/>
    </source>
</evidence>
<dbReference type="PROSITE" id="PS50045">
    <property type="entry name" value="SIGMA54_INTERACT_4"/>
    <property type="match status" value="1"/>
</dbReference>
<organism evidence="14 15">
    <name type="scientific">Paracoccus aminovorans</name>
    <dbReference type="NCBI Taxonomy" id="34004"/>
    <lineage>
        <taxon>Bacteria</taxon>
        <taxon>Pseudomonadati</taxon>
        <taxon>Pseudomonadota</taxon>
        <taxon>Alphaproteobacteria</taxon>
        <taxon>Rhodobacterales</taxon>
        <taxon>Paracoccaceae</taxon>
        <taxon>Paracoccus</taxon>
    </lineage>
</organism>
<accession>A0A1I3ESK2</accession>
<dbReference type="SUPFAM" id="SSF52540">
    <property type="entry name" value="P-loop containing nucleoside triphosphate hydrolases"/>
    <property type="match status" value="1"/>
</dbReference>
<dbReference type="InterPro" id="IPR009057">
    <property type="entry name" value="Homeodomain-like_sf"/>
</dbReference>
<evidence type="ECO:0000256" key="9">
    <source>
        <dbReference type="ARBA" id="ARBA00023159"/>
    </source>
</evidence>
<evidence type="ECO:0000256" key="7">
    <source>
        <dbReference type="ARBA" id="ARBA00023015"/>
    </source>
</evidence>
<dbReference type="SMART" id="SM00448">
    <property type="entry name" value="REC"/>
    <property type="match status" value="1"/>
</dbReference>
<dbReference type="InterPro" id="IPR002197">
    <property type="entry name" value="HTH_Fis"/>
</dbReference>
<dbReference type="PANTHER" id="PTHR32071:SF91">
    <property type="entry name" value="TUNGSTATE-RESPONSIVE TWO COMPONENT SIGMA54-DEPENDENT SIGNAL TRANSDUCTION SYSTEM RESPONSE REGULATOR FIS FAMILY"/>
    <property type="match status" value="1"/>
</dbReference>
<sequence length="450" mass="49828">MEAQATAPAADRSDPLMRQASVLVVDDEPGMRNFLVKTLQPHCRAVLEAADVESASALLKQQRFDIVLLDNRMPGLRGIDWLVQQRRQGWRFEAIMITAFPDLDTAVEAMRAGAADFLFKPCRANQVLNAVRRSMELASLRRENQLLRHELDRARLSQRSQLLGSSPAIEEVRERLRRVAGLPTPVLISGGSGTGKEEAARFLHALSGRAERPFVAINCATIPVDMLEAELFGHAPHGTDQGRTGLFVSAEGGTVFFDEIAELPRPAQAALLRVVDKQTIRPVGSEREIALDLRFVFATGKALAAEVEAGRFREDLFFRVNVLQIEMPPLKLRGTDTIDLAAFFMAGLAAELGLEPLPIDSQVRAALLRHPWPGNIRELRNFIERSLIFGRFPLETLGPATPQDIEPLDAVQRRHILQALELAGGNRSRAADWLGVSRKTIERKCASWGL</sequence>
<dbReference type="OrthoDB" id="9802388at2"/>
<keyword evidence="6" id="KW-0902">Two-component regulatory system</keyword>
<dbReference type="GO" id="GO:0043565">
    <property type="term" value="F:sequence-specific DNA binding"/>
    <property type="evidence" value="ECO:0007669"/>
    <property type="project" value="InterPro"/>
</dbReference>
<dbReference type="EMBL" id="FOPU01000053">
    <property type="protein sequence ID" value="SFI01621.1"/>
    <property type="molecule type" value="Genomic_DNA"/>
</dbReference>
<dbReference type="Gene3D" id="3.40.50.300">
    <property type="entry name" value="P-loop containing nucleotide triphosphate hydrolases"/>
    <property type="match status" value="1"/>
</dbReference>
<comment type="function">
    <text evidence="1">Required for activation of most nif operons, which are directly involved in nitrogen fixation.</text>
</comment>
<dbReference type="InterPro" id="IPR027417">
    <property type="entry name" value="P-loop_NTPase"/>
</dbReference>
<dbReference type="Proteomes" id="UP000183635">
    <property type="component" value="Unassembled WGS sequence"/>
</dbReference>
<evidence type="ECO:0000256" key="10">
    <source>
        <dbReference type="ARBA" id="ARBA00023163"/>
    </source>
</evidence>
<keyword evidence="7" id="KW-0805">Transcription regulation</keyword>
<dbReference type="InterPro" id="IPR003593">
    <property type="entry name" value="AAA+_ATPase"/>
</dbReference>
<dbReference type="Pfam" id="PF00072">
    <property type="entry name" value="Response_reg"/>
    <property type="match status" value="1"/>
</dbReference>
<dbReference type="PROSITE" id="PS00688">
    <property type="entry name" value="SIGMA54_INTERACT_3"/>
    <property type="match status" value="1"/>
</dbReference>
<dbReference type="InterPro" id="IPR001789">
    <property type="entry name" value="Sig_transdc_resp-reg_receiver"/>
</dbReference>
<dbReference type="Pfam" id="PF00158">
    <property type="entry name" value="Sigma54_activat"/>
    <property type="match status" value="1"/>
</dbReference>
<proteinExistence type="predicted"/>
<feature type="domain" description="Sigma-54 factor interaction" evidence="12">
    <location>
        <begin position="162"/>
        <end position="388"/>
    </location>
</feature>
<reference evidence="14 15" key="1">
    <citation type="submission" date="2016-10" db="EMBL/GenBank/DDBJ databases">
        <authorList>
            <person name="de Groot N.N."/>
        </authorList>
    </citation>
    <scope>NUCLEOTIDE SEQUENCE [LARGE SCALE GENOMIC DNA]</scope>
    <source>
        <strain evidence="14 15">DSM 8537</strain>
    </source>
</reference>
<dbReference type="InterPro" id="IPR011006">
    <property type="entry name" value="CheY-like_superfamily"/>
</dbReference>
<protein>
    <recommendedName>
        <fullName evidence="3">Nif-specific regulatory protein</fullName>
    </recommendedName>
</protein>
<dbReference type="Pfam" id="PF25601">
    <property type="entry name" value="AAA_lid_14"/>
    <property type="match status" value="1"/>
</dbReference>
<dbReference type="STRING" id="34004.SAMN04488021_1532"/>
<evidence type="ECO:0000256" key="6">
    <source>
        <dbReference type="ARBA" id="ARBA00023012"/>
    </source>
</evidence>
<dbReference type="PROSITE" id="PS50110">
    <property type="entry name" value="RESPONSE_REGULATORY"/>
    <property type="match status" value="1"/>
</dbReference>
<dbReference type="InterPro" id="IPR002078">
    <property type="entry name" value="Sigma_54_int"/>
</dbReference>
<dbReference type="InterPro" id="IPR058031">
    <property type="entry name" value="AAA_lid_NorR"/>
</dbReference>
<dbReference type="Pfam" id="PF02954">
    <property type="entry name" value="HTH_8"/>
    <property type="match status" value="1"/>
</dbReference>
<dbReference type="Gene3D" id="1.10.8.60">
    <property type="match status" value="1"/>
</dbReference>
<keyword evidence="4" id="KW-0547">Nucleotide-binding</keyword>
<dbReference type="RefSeq" id="WP_074970832.1">
    <property type="nucleotide sequence ID" value="NZ_CBCRYP010000001.1"/>
</dbReference>
<dbReference type="SMART" id="SM00382">
    <property type="entry name" value="AAA"/>
    <property type="match status" value="1"/>
</dbReference>
<dbReference type="PANTHER" id="PTHR32071">
    <property type="entry name" value="TRANSCRIPTIONAL REGULATORY PROTEIN"/>
    <property type="match status" value="1"/>
</dbReference>
<evidence type="ECO:0000256" key="3">
    <source>
        <dbReference type="ARBA" id="ARBA00015308"/>
    </source>
</evidence>
<feature type="domain" description="Response regulatory" evidence="13">
    <location>
        <begin position="21"/>
        <end position="135"/>
    </location>
</feature>
<dbReference type="InterPro" id="IPR025944">
    <property type="entry name" value="Sigma_54_int_dom_CS"/>
</dbReference>
<gene>
    <name evidence="14" type="ORF">SAMN04488021_1532</name>
</gene>
<evidence type="ECO:0000259" key="13">
    <source>
        <dbReference type="PROSITE" id="PS50110"/>
    </source>
</evidence>
<keyword evidence="15" id="KW-1185">Reference proteome</keyword>
<dbReference type="PRINTS" id="PR01590">
    <property type="entry name" value="HTHFIS"/>
</dbReference>
<evidence type="ECO:0000256" key="8">
    <source>
        <dbReference type="ARBA" id="ARBA00023125"/>
    </source>
</evidence>
<dbReference type="GO" id="GO:0006355">
    <property type="term" value="P:regulation of DNA-templated transcription"/>
    <property type="evidence" value="ECO:0007669"/>
    <property type="project" value="InterPro"/>
</dbReference>
<evidence type="ECO:0000313" key="15">
    <source>
        <dbReference type="Proteomes" id="UP000183635"/>
    </source>
</evidence>
<dbReference type="FunFam" id="3.40.50.300:FF:000006">
    <property type="entry name" value="DNA-binding transcriptional regulator NtrC"/>
    <property type="match status" value="1"/>
</dbReference>
<keyword evidence="9" id="KW-0010">Activator</keyword>